<keyword evidence="6" id="KW-0862">Zinc</keyword>
<evidence type="ECO:0000256" key="7">
    <source>
        <dbReference type="ARBA" id="ARBA00038938"/>
    </source>
</evidence>
<dbReference type="GO" id="GO:0004132">
    <property type="term" value="F:dCMP deaminase activity"/>
    <property type="evidence" value="ECO:0007669"/>
    <property type="project" value="UniProtKB-EC"/>
</dbReference>
<dbReference type="GO" id="GO:0046872">
    <property type="term" value="F:metal ion binding"/>
    <property type="evidence" value="ECO:0007669"/>
    <property type="project" value="UniProtKB-KW"/>
</dbReference>
<dbReference type="Pfam" id="PF00383">
    <property type="entry name" value="dCMP_cyt_deam_1"/>
    <property type="match status" value="1"/>
</dbReference>
<dbReference type="SUPFAM" id="SSF53927">
    <property type="entry name" value="Cytidine deaminase-like"/>
    <property type="match status" value="1"/>
</dbReference>
<feature type="domain" description="CMP/dCMP-type deaminase" evidence="10">
    <location>
        <begin position="71"/>
        <end position="205"/>
    </location>
</feature>
<reference evidence="11 12" key="1">
    <citation type="submission" date="2024-11" db="EMBL/GenBank/DDBJ databases">
        <title>Chromosome-level genome assembly of the freshwater bivalve Anodonta woodiana.</title>
        <authorList>
            <person name="Chen X."/>
        </authorList>
    </citation>
    <scope>NUCLEOTIDE SEQUENCE [LARGE SCALE GENOMIC DNA]</scope>
    <source>
        <strain evidence="11">MN2024</strain>
        <tissue evidence="11">Gills</tissue>
    </source>
</reference>
<evidence type="ECO:0000256" key="8">
    <source>
        <dbReference type="ARBA" id="ARBA00041763"/>
    </source>
</evidence>
<comment type="similarity">
    <text evidence="2">Belongs to the cytidine and deoxycytidylate deaminase family.</text>
</comment>
<evidence type="ECO:0000313" key="12">
    <source>
        <dbReference type="Proteomes" id="UP001634394"/>
    </source>
</evidence>
<evidence type="ECO:0000259" key="10">
    <source>
        <dbReference type="PROSITE" id="PS51747"/>
    </source>
</evidence>
<dbReference type="FunFam" id="3.40.140.10:FF:000021">
    <property type="entry name" value="Deoxycytidylate deaminase"/>
    <property type="match status" value="1"/>
</dbReference>
<dbReference type="InterPro" id="IPR016193">
    <property type="entry name" value="Cytidine_deaminase-like"/>
</dbReference>
<accession>A0ABD3WFU5</accession>
<dbReference type="PROSITE" id="PS51747">
    <property type="entry name" value="CYT_DCMP_DEAMINASES_2"/>
    <property type="match status" value="1"/>
</dbReference>
<feature type="region of interest" description="Disordered" evidence="9">
    <location>
        <begin position="1"/>
        <end position="47"/>
    </location>
</feature>
<dbReference type="InterPro" id="IPR015517">
    <property type="entry name" value="dCMP_deaminase-rel"/>
</dbReference>
<dbReference type="CDD" id="cd01286">
    <property type="entry name" value="deoxycytidylate_deaminase"/>
    <property type="match status" value="1"/>
</dbReference>
<keyword evidence="12" id="KW-1185">Reference proteome</keyword>
<dbReference type="AlphaFoldDB" id="A0ABD3WFU5"/>
<dbReference type="GO" id="GO:0009165">
    <property type="term" value="P:nucleotide biosynthetic process"/>
    <property type="evidence" value="ECO:0007669"/>
    <property type="project" value="UniProtKB-KW"/>
</dbReference>
<keyword evidence="5" id="KW-0378">Hydrolase</keyword>
<evidence type="ECO:0000256" key="5">
    <source>
        <dbReference type="ARBA" id="ARBA00022801"/>
    </source>
</evidence>
<evidence type="ECO:0000256" key="1">
    <source>
        <dbReference type="ARBA" id="ARBA00001947"/>
    </source>
</evidence>
<keyword evidence="3" id="KW-0479">Metal-binding</keyword>
<gene>
    <name evidence="11" type="ORF">ACJMK2_039405</name>
</gene>
<feature type="compositionally biased region" description="Polar residues" evidence="9">
    <location>
        <begin position="9"/>
        <end position="18"/>
    </location>
</feature>
<protein>
    <recommendedName>
        <fullName evidence="8">dCMP deaminase</fullName>
        <ecNumber evidence="7">3.5.4.12</ecNumber>
    </recommendedName>
    <alternativeName>
        <fullName evidence="8">dCMP deaminase</fullName>
    </alternativeName>
</protein>
<keyword evidence="4" id="KW-0545">Nucleotide biosynthesis</keyword>
<dbReference type="InterPro" id="IPR002125">
    <property type="entry name" value="CMP_dCMP_dom"/>
</dbReference>
<evidence type="ECO:0000256" key="9">
    <source>
        <dbReference type="SAM" id="MobiDB-lite"/>
    </source>
</evidence>
<evidence type="ECO:0000256" key="2">
    <source>
        <dbReference type="ARBA" id="ARBA00006576"/>
    </source>
</evidence>
<sequence length="230" mass="25713">MSPKRNGNRAVNKTSKANGSLRKIAKSTKRPAAGKRTVSKTSKTKGLETMIAESTTPSAAADKTKHTRNIAWDQYFMGVALISAKRSKDPNTQVGACIVNSKKRIVGVGYNGMPDKGILHNDVKFPWTKEPGYQKNKHLYVCHAEMNAIINKMDADIQDCTLYTTLYPCHECSKLMIQSGIKKVVYLDIKDRDTDEDAASRFLLQMANIKIKKYQRKGNMESLIEALEKL</sequence>
<comment type="caution">
    <text evidence="11">The sequence shown here is derived from an EMBL/GenBank/DDBJ whole genome shotgun (WGS) entry which is preliminary data.</text>
</comment>
<evidence type="ECO:0000313" key="11">
    <source>
        <dbReference type="EMBL" id="KAL3871405.1"/>
    </source>
</evidence>
<dbReference type="Gene3D" id="3.40.140.10">
    <property type="entry name" value="Cytidine Deaminase, domain 2"/>
    <property type="match status" value="1"/>
</dbReference>
<dbReference type="EC" id="3.5.4.12" evidence="7"/>
<name>A0ABD3WFU5_SINWO</name>
<dbReference type="Proteomes" id="UP001634394">
    <property type="component" value="Unassembled WGS sequence"/>
</dbReference>
<dbReference type="InterPro" id="IPR016192">
    <property type="entry name" value="APOBEC/CMP_deaminase_Zn-bd"/>
</dbReference>
<comment type="cofactor">
    <cofactor evidence="1">
        <name>Zn(2+)</name>
        <dbReference type="ChEBI" id="CHEBI:29105"/>
    </cofactor>
</comment>
<dbReference type="InterPro" id="IPR035105">
    <property type="entry name" value="Deoxycytidylate_deaminase_dom"/>
</dbReference>
<organism evidence="11 12">
    <name type="scientific">Sinanodonta woodiana</name>
    <name type="common">Chinese pond mussel</name>
    <name type="synonym">Anodonta woodiana</name>
    <dbReference type="NCBI Taxonomy" id="1069815"/>
    <lineage>
        <taxon>Eukaryota</taxon>
        <taxon>Metazoa</taxon>
        <taxon>Spiralia</taxon>
        <taxon>Lophotrochozoa</taxon>
        <taxon>Mollusca</taxon>
        <taxon>Bivalvia</taxon>
        <taxon>Autobranchia</taxon>
        <taxon>Heteroconchia</taxon>
        <taxon>Palaeoheterodonta</taxon>
        <taxon>Unionida</taxon>
        <taxon>Unionoidea</taxon>
        <taxon>Unionidae</taxon>
        <taxon>Unioninae</taxon>
        <taxon>Sinanodonta</taxon>
    </lineage>
</organism>
<evidence type="ECO:0000256" key="4">
    <source>
        <dbReference type="ARBA" id="ARBA00022727"/>
    </source>
</evidence>
<dbReference type="PANTHER" id="PTHR11086">
    <property type="entry name" value="DEOXYCYTIDYLATE DEAMINASE-RELATED"/>
    <property type="match status" value="1"/>
</dbReference>
<feature type="compositionally biased region" description="Basic residues" evidence="9">
    <location>
        <begin position="23"/>
        <end position="33"/>
    </location>
</feature>
<dbReference type="PROSITE" id="PS00903">
    <property type="entry name" value="CYT_DCMP_DEAMINASES_1"/>
    <property type="match status" value="1"/>
</dbReference>
<evidence type="ECO:0000256" key="3">
    <source>
        <dbReference type="ARBA" id="ARBA00022723"/>
    </source>
</evidence>
<proteinExistence type="inferred from homology"/>
<dbReference type="EMBL" id="JBJQND010000007">
    <property type="protein sequence ID" value="KAL3871405.1"/>
    <property type="molecule type" value="Genomic_DNA"/>
</dbReference>
<evidence type="ECO:0000256" key="6">
    <source>
        <dbReference type="ARBA" id="ARBA00022833"/>
    </source>
</evidence>
<dbReference type="PANTHER" id="PTHR11086:SF18">
    <property type="entry name" value="DEOXYCYTIDYLATE DEAMINASE"/>
    <property type="match status" value="1"/>
</dbReference>